<keyword evidence="1 2" id="KW-0443">Lipid metabolism</keyword>
<keyword evidence="2" id="KW-0442">Lipid degradation</keyword>
<dbReference type="EMBL" id="JBHLWN010000077">
    <property type="protein sequence ID" value="MFC0214910.1"/>
    <property type="molecule type" value="Genomic_DNA"/>
</dbReference>
<proteinExistence type="predicted"/>
<dbReference type="PROSITE" id="PS51635">
    <property type="entry name" value="PNPLA"/>
    <property type="match status" value="1"/>
</dbReference>
<feature type="active site" description="Proton acceptor" evidence="2">
    <location>
        <position position="195"/>
    </location>
</feature>
<feature type="region of interest" description="Disordered" evidence="3">
    <location>
        <begin position="327"/>
        <end position="354"/>
    </location>
</feature>
<evidence type="ECO:0000256" key="1">
    <source>
        <dbReference type="ARBA" id="ARBA00023098"/>
    </source>
</evidence>
<dbReference type="InterPro" id="IPR016035">
    <property type="entry name" value="Acyl_Trfase/lysoPLipase"/>
</dbReference>
<reference evidence="5 6" key="1">
    <citation type="submission" date="2024-09" db="EMBL/GenBank/DDBJ databases">
        <authorList>
            <person name="Sun Q."/>
            <person name="Mori K."/>
        </authorList>
    </citation>
    <scope>NUCLEOTIDE SEQUENCE [LARGE SCALE GENOMIC DNA]</scope>
    <source>
        <strain evidence="5 6">CCM 7759</strain>
    </source>
</reference>
<evidence type="ECO:0000259" key="4">
    <source>
        <dbReference type="PROSITE" id="PS51635"/>
    </source>
</evidence>
<protein>
    <submittedName>
        <fullName evidence="5">Patatin-like phospholipase family protein</fullName>
    </submittedName>
</protein>
<dbReference type="SUPFAM" id="SSF52151">
    <property type="entry name" value="FabD/lysophospholipase-like"/>
    <property type="match status" value="1"/>
</dbReference>
<evidence type="ECO:0000313" key="6">
    <source>
        <dbReference type="Proteomes" id="UP001589776"/>
    </source>
</evidence>
<dbReference type="CDD" id="cd07207">
    <property type="entry name" value="Pat_ExoU_VipD_like"/>
    <property type="match status" value="1"/>
</dbReference>
<organism evidence="5 6">
    <name type="scientific">Paenibacillus chartarius</name>
    <dbReference type="NCBI Taxonomy" id="747481"/>
    <lineage>
        <taxon>Bacteria</taxon>
        <taxon>Bacillati</taxon>
        <taxon>Bacillota</taxon>
        <taxon>Bacilli</taxon>
        <taxon>Bacillales</taxon>
        <taxon>Paenibacillaceae</taxon>
        <taxon>Paenibacillus</taxon>
    </lineage>
</organism>
<feature type="short sequence motif" description="GXSXG" evidence="2">
    <location>
        <begin position="36"/>
        <end position="40"/>
    </location>
</feature>
<evidence type="ECO:0000256" key="3">
    <source>
        <dbReference type="SAM" id="MobiDB-lite"/>
    </source>
</evidence>
<dbReference type="InterPro" id="IPR002641">
    <property type="entry name" value="PNPLA_dom"/>
</dbReference>
<name>A0ABV6DQI5_9BACL</name>
<feature type="compositionally biased region" description="Polar residues" evidence="3">
    <location>
        <begin position="328"/>
        <end position="354"/>
    </location>
</feature>
<gene>
    <name evidence="5" type="ORF">ACFFK0_21100</name>
</gene>
<feature type="short sequence motif" description="GXGXXG" evidence="2">
    <location>
        <begin position="9"/>
        <end position="14"/>
    </location>
</feature>
<comment type="caution">
    <text evidence="5">The sequence shown here is derived from an EMBL/GenBank/DDBJ whole genome shotgun (WGS) entry which is preliminary data.</text>
</comment>
<dbReference type="PANTHER" id="PTHR46394:SF1">
    <property type="entry name" value="PNPLA DOMAIN-CONTAINING PROTEIN"/>
    <property type="match status" value="1"/>
</dbReference>
<evidence type="ECO:0000313" key="5">
    <source>
        <dbReference type="EMBL" id="MFC0214910.1"/>
    </source>
</evidence>
<dbReference type="Gene3D" id="3.40.1090.10">
    <property type="entry name" value="Cytosolic phospholipase A2 catalytic domain"/>
    <property type="match status" value="2"/>
</dbReference>
<keyword evidence="2" id="KW-0378">Hydrolase</keyword>
<keyword evidence="6" id="KW-1185">Reference proteome</keyword>
<feature type="active site" description="Nucleophile" evidence="2">
    <location>
        <position position="38"/>
    </location>
</feature>
<feature type="short sequence motif" description="DGA/G" evidence="2">
    <location>
        <begin position="195"/>
        <end position="197"/>
    </location>
</feature>
<sequence length="354" mass="39391">MLIHGVFQGGGVKGIGLAGAVQTAQERGFAFDRVAGTSSGAIIASFLAAGYSGEEMKRMILDMPFRNFLKRSSIYNVRFVGPAIRLLMKKGLYSGEALEYWVRQKLEAKGIRTFGDLEPGKLRIIASDISQGKLLVLPDDIAQYGIDPNRFYISKAVRMSTSIPYFFDPVIIRRHYSGDGRTKPDPRGQYVYIVDGGLLSNFPLWLFDQHTDPGSSRPTIGFQLVGKASYGLRQISGPISMLTALFSTMMDAHDERYIEEANRFRTIKIPADQVHATQFDLSTELSMDLFQSGCRAADKFFTRWSHDMYEADYAKYVIRTPPAIMQPKQASVTASPSASISRPQASSRLPNKPE</sequence>
<feature type="domain" description="PNPLA" evidence="4">
    <location>
        <begin position="5"/>
        <end position="208"/>
    </location>
</feature>
<dbReference type="InterPro" id="IPR052580">
    <property type="entry name" value="Lipid_Hydrolase"/>
</dbReference>
<evidence type="ECO:0000256" key="2">
    <source>
        <dbReference type="PROSITE-ProRule" id="PRU01161"/>
    </source>
</evidence>
<dbReference type="Proteomes" id="UP001589776">
    <property type="component" value="Unassembled WGS sequence"/>
</dbReference>
<accession>A0ABV6DQI5</accession>
<dbReference type="PANTHER" id="PTHR46394">
    <property type="entry name" value="ANNEXIN"/>
    <property type="match status" value="1"/>
</dbReference>
<dbReference type="Pfam" id="PF01734">
    <property type="entry name" value="Patatin"/>
    <property type="match status" value="1"/>
</dbReference>
<dbReference type="RefSeq" id="WP_377472335.1">
    <property type="nucleotide sequence ID" value="NZ_JBHLWN010000077.1"/>
</dbReference>